<feature type="compositionally biased region" description="Low complexity" evidence="2">
    <location>
        <begin position="145"/>
        <end position="174"/>
    </location>
</feature>
<dbReference type="Pfam" id="PF00563">
    <property type="entry name" value="EAL"/>
    <property type="match status" value="1"/>
</dbReference>
<feature type="transmembrane region" description="Helical" evidence="3">
    <location>
        <begin position="7"/>
        <end position="27"/>
    </location>
</feature>
<protein>
    <submittedName>
        <fullName evidence="5">EAL domain-containing protein</fullName>
    </submittedName>
</protein>
<feature type="region of interest" description="Disordered" evidence="2">
    <location>
        <begin position="135"/>
        <end position="192"/>
    </location>
</feature>
<evidence type="ECO:0000259" key="4">
    <source>
        <dbReference type="PROSITE" id="PS50883"/>
    </source>
</evidence>
<organism evidence="5">
    <name type="scientific">Alsobacter sp. KACC 23698</name>
    <dbReference type="NCBI Taxonomy" id="3149229"/>
    <lineage>
        <taxon>Bacteria</taxon>
        <taxon>Pseudomonadati</taxon>
        <taxon>Pseudomonadota</taxon>
        <taxon>Alphaproteobacteria</taxon>
        <taxon>Hyphomicrobiales</taxon>
        <taxon>Alsobacteraceae</taxon>
        <taxon>Alsobacter</taxon>
    </lineage>
</organism>
<feature type="compositionally biased region" description="Pro residues" evidence="2">
    <location>
        <begin position="462"/>
        <end position="480"/>
    </location>
</feature>
<dbReference type="PROSITE" id="PS50883">
    <property type="entry name" value="EAL"/>
    <property type="match status" value="1"/>
</dbReference>
<dbReference type="RefSeq" id="WP_406856529.1">
    <property type="nucleotide sequence ID" value="NZ_CP157484.1"/>
</dbReference>
<dbReference type="EMBL" id="CP157484">
    <property type="protein sequence ID" value="XBO39683.1"/>
    <property type="molecule type" value="Genomic_DNA"/>
</dbReference>
<keyword evidence="3" id="KW-0812">Transmembrane</keyword>
<dbReference type="InterPro" id="IPR035919">
    <property type="entry name" value="EAL_sf"/>
</dbReference>
<dbReference type="SMART" id="SM00052">
    <property type="entry name" value="EAL"/>
    <property type="match status" value="1"/>
</dbReference>
<dbReference type="Gene3D" id="3.20.20.450">
    <property type="entry name" value="EAL domain"/>
    <property type="match status" value="1"/>
</dbReference>
<feature type="coiled-coil region" evidence="1">
    <location>
        <begin position="61"/>
        <end position="88"/>
    </location>
</feature>
<feature type="region of interest" description="Disordered" evidence="2">
    <location>
        <begin position="455"/>
        <end position="507"/>
    </location>
</feature>
<sequence>MKDRLEPLAIFGAVVAVSLAVAVTAWAGLGVAWPYAALAGMASSVALLMAAAQWRRGGALDAQARAKVEALEAQLAQLREEFAGMGDRLAVLDTAMVEYSRKTVNAVASELDLVGSVVRDLAQTVAMHDAELFAKADPPRPQAPVPVRAEASQRAQASAWADASPAPEPAAWAPADPPAFATPDAREPERPAGLSAGDAALVARAIMQDGVELQLQPIVALPSRKVSLYEAHLRVRLADGRAVAAPQVMDLMRRPAADLAALGLTQAEQRELAGRLDAFLLATIAKIARHLLGRNRDAPILCALSPQALVDPQVYRALKELKWTEPDLVGRLLFQLGVHDMPAPGALDGEGLDAIRALGFRFAAHGLDHFGLDSRALFDRGFRYASAPAWLLIEAAEGSIATDIHPADLAGLMARHGLTLIVEDIDAESTMAELADFGVTLGKGELFGGPRPVRAEVLAGQPPEPAPAAAPAPAASPAPPTTARARIAAAASGPARAPAGSPAPLATGDRALTQAAARLGPTPSAAPGAPAARTPSAPPAAGNAIAAAPARRADGALAPTSPAAPPRPAASDVDEMRQSLRAFLTRSNGA</sequence>
<keyword evidence="3" id="KW-1133">Transmembrane helix</keyword>
<feature type="domain" description="EAL" evidence="4">
    <location>
        <begin position="195"/>
        <end position="464"/>
    </location>
</feature>
<feature type="compositionally biased region" description="Low complexity" evidence="2">
    <location>
        <begin position="520"/>
        <end position="561"/>
    </location>
</feature>
<evidence type="ECO:0000313" key="5">
    <source>
        <dbReference type="EMBL" id="XBO39683.1"/>
    </source>
</evidence>
<evidence type="ECO:0000256" key="3">
    <source>
        <dbReference type="SAM" id="Phobius"/>
    </source>
</evidence>
<dbReference type="SUPFAM" id="SSF141868">
    <property type="entry name" value="EAL domain-like"/>
    <property type="match status" value="1"/>
</dbReference>
<keyword evidence="1" id="KW-0175">Coiled coil</keyword>
<dbReference type="InterPro" id="IPR001633">
    <property type="entry name" value="EAL_dom"/>
</dbReference>
<name>A0AAU7JHB1_9HYPH</name>
<reference evidence="5" key="1">
    <citation type="submission" date="2024-05" db="EMBL/GenBank/DDBJ databases">
        <authorList>
            <person name="Kim S."/>
            <person name="Heo J."/>
            <person name="Choi H."/>
            <person name="Choi Y."/>
            <person name="Kwon S.-W."/>
            <person name="Kim Y."/>
        </authorList>
    </citation>
    <scope>NUCLEOTIDE SEQUENCE</scope>
    <source>
        <strain evidence="5">KACC 23698</strain>
    </source>
</reference>
<dbReference type="AlphaFoldDB" id="A0AAU7JHB1"/>
<feature type="compositionally biased region" description="Low complexity" evidence="2">
    <location>
        <begin position="481"/>
        <end position="506"/>
    </location>
</feature>
<accession>A0AAU7JHB1</accession>
<evidence type="ECO:0000256" key="2">
    <source>
        <dbReference type="SAM" id="MobiDB-lite"/>
    </source>
</evidence>
<keyword evidence="3" id="KW-0472">Membrane</keyword>
<gene>
    <name evidence="5" type="ORF">ABEG18_02545</name>
</gene>
<evidence type="ECO:0000256" key="1">
    <source>
        <dbReference type="SAM" id="Coils"/>
    </source>
</evidence>
<feature type="region of interest" description="Disordered" evidence="2">
    <location>
        <begin position="520"/>
        <end position="590"/>
    </location>
</feature>
<proteinExistence type="predicted"/>